<dbReference type="Pfam" id="PF13517">
    <property type="entry name" value="FG-GAP_3"/>
    <property type="match status" value="7"/>
</dbReference>
<dbReference type="Pfam" id="PF13385">
    <property type="entry name" value="Laminin_G_3"/>
    <property type="match status" value="1"/>
</dbReference>
<keyword evidence="2" id="KW-0677">Repeat</keyword>
<sequence length="5243" mass="563097">MHNKDRVKKLLAGVLGRVKQKNSSRSESQTTNLQIEQLEPRMMLNGDAQEVLFSAGFEDADVGAGQYAFFNSVSGFTATKRSVEVQNNHPAVGPASEGQKHLELDGRNGIFVNIEDVQAASLSLELDYSPRAGASVAENEIEVLWQGDVIRTLSGDGSASSTTQFRAIDIDLPITNGSTAGRLEFRSKASGGRGMGGLIDDVIVTATLSPIAIENISDQEVQRESTLSVDADLLPPDDSAEVRFELVKAPVGATVNTQTGQFNWLASDANIQATENRESQTTIGPKQLVLFAGFEDVDVASGQFGFFDRVSGFDATARKVEVQHNHPAVGPASQANQHVELDGRNGIARSMDTVVGDLYELKFDFSPRAGADSVANAIEVLWDGKVIHEVTADGRNNSSTSFRTVTVDLSEFSGDTTRLEFRSKAPGSVPGMGGLIDNVRVTRQEVSTSSSDNPFEVIIRATDDQGRSDTEQFNITITDQPSMAAPVFDPIENLTIDELGSVSFQLTATDADTPTNELRYEAVRIPINATLNPATGQFQWTSDEFSGGYFFNVDVKVVDTDGLSDQKRFRITVNEVNRGPSIEAIDDFEIESDSTMVVASKASDPDRPRDTLSWSLTESPDGARINGQGVISWTPTQQQAESSGPFRFTVQVSDGNGGIASESFDVSIDDRSPVLDFIENRTIDELTPVSIQLSATDPNGNDEDLIFELIRGPVGSTLDPDTGVFAWTPNEWAGAVDFFNIDVQVRDAEGLTDSQRFRIFVNETNVIPVLEEIDDFSIEPGQDVSVQAMASDSDVPVDTLTFSLSNAPDGATVSDEGLIHWTPPTPLFDGTFAFTVTVNDGNGGSASESFNVTIGQATDSLTLVENDDFLVTQSREFIVGPDTQSVSFNFSTQFDKSDQFVNDAFEVALVDVNGQPLVQTFNRNRDAFFNLTEDEAASVGVNAIQSGDVLSVDLSHLEEGTVAKLIFRLVNNDSDTQTRVEINNIETSSSGLNTPIGASFNEVRALDAAPDFTLLQDVTESFAARFGRTSFNEDTNALFTNIALTNVGQVAVSGRMVAAIKNISDEQIQLIQPDGRLPDGRFYIDVTSDSGQVAPGQMARTRDFQWLNEDAEAFQFELSLLAEVNSAPTGFTSSPPAVVEAGNTLNYKAVATDPDEGQPLRYSIVRGDEAVSIDETSGELSWTTNTDDLGNHGITIRATDPFGLYSEQSFDIEVVDSLQNRPPVFTSDPVTEATASSGFEITTFATGDNPNGVTVIEGFQGPRIVTTNEADQTIGVYAGQNNDRFDDATEYSTGFPTTNGELVDVGYAIDLGLPELLTTYDSNSVESMDQGDLNGDGILDFVVMTTYDSFSTGERYQLVIHAMLGDGDGGFASPEEVYRHSYSTYTFDTRNLLLRDLNNDGDLDIVTSEVASDQRLISMLGNGDGTFQTAVEAPYTTEPFLQFVAADVDEDGVLDLIGRRGTLSLGGAQYELAWSKGLGDGTFAESTFILDAEGTYNANPGRGFEVTDLNADGHLDVAFLGSTNLHIYHSDGLGNFTLATEFRPSVVSPDLWIRGGDFNGDGFADLLYNNGWNGEFILLSGDGSGIDFGSEVVNDVDSTIANYAGSDSPVDIDGDGDLDLIFGVANSDYVSPRVALNDGTGKFTITEYPMVDFSQTASQLRFEKRDVVRGAMFGDYNLDGVMDFSYFTQGGDTNGVGVRLGTRPGEFGSTRAISWDTSRANPDATPGDFNGDGNVDLVDVYNDQIHLGRGDGTFEDPFPALGFFASGFVSVSDFNLDGLDDIVGARSNRYFVALSNGDGTFTTSDDQLAEGSFYGYSSTIAADFNADGYPDFVAKTGVERQIDVHLNDPENPGVFTRSFRYTLPDGSQGINVSNWQESYATADFTGDGILDLSFAERDDYNNGVIKLVVMAGDGNGDFTFHSELEGFDSYSQNLPAHYYAPGDFNAGDIDGDGDEDLIAVTNYGARIFLNDGSGNFEFFTHLDSPGTQQRGRDSWLVDFDQDGQLDLIQTGLVGYGPLVIRLGNGDASFQAPQTYGLIGSVQGIISRQPFADLDGDGQLDFVYGSDNVGNYRNDSASVYAGRRNDLVDLLSVDLDGDGNQELLAVQEQMDRLQIFQGDNLGGLTRLPDLQTGRAPQAVTVADLNGDGVVELLVANRASQSITVYTGDLDAGYASTEVFVGGGLIDIKAADVNGDGFDDVFALDVQRGGLLKFISDGSLTLTSPIEVALGDTPEHLTLADTNNDGTIDALITLPESNRLMILDDIATDSGPAPLFLEFATSPGEVVVLELNEDGNPDIAVTLPESNAVSVHYGRGDNQYAAPQLIEVGEAPEKITVADADEDSRLDLIVANSGDNTASVIYNRFDPNEVYSYDADAIDPDNDAVSYRIVDGPGGLFIDSQTGEVTWAASPNQVGGHTVTIEASDGRGGIATQTYRIEVEPARENNTPLIATEPVAKIGAGESFEYQAAAVDADNDALRYRILSGPDGATVDPVTGLVRWDGRIDGTAFLSPDGTAVNHGDIVTPVGEDSSIALNTLTVEGWFKPENLTVAGGAATLFRYGSLLSEPFHVRFRYNSELELFLDQDGTTTQSISRIPFDVEVDRWYHIALSVDDSNQTFELFVDGKSAISGNLPSSFVYDESMKLEIGGNYWDFSGQVDNFRIWNTARTAEQIREGMTRQFDGDANLMLDYRFEVEGAQTVRDNTPYRNDGYLTPNVGTPEIVDGGLAEFGTYSFVIGVEDGRGGISTQAFDVEIVPELRGAIEGNIFDDANGDGIRNDGAGTEPAEDGLGEWLVFIDANDNQFADPEEVQTVTDANGNYRLAGLLPDTYPVRFAPMAGFESVSPRNVEVNASETTIANVAAMQSPLGQIQGQIRTIDGETAGHWTAYVDMNDNGVRDEAEPIANSDRLGNFAITGLAAGTYILRADLPAGWLAADGFDGVEVELLEDAIAAGNDLALEPSNSSVTGGVRFVTTAPQSVRARDVFQYASVATNINGAPIQYDLSLAPEGLTIDPENGRVTWQPTIGQAGQHSVILRATDASGSISLQSFTIEVVAPNTAPAITSTPPASGFIGKTFVYQVHAQDGELDSLTFMLAAAPASVNMDAEGLIEWTPDASGEADFEILVVDSAGNDFRQTFTVDVSGDNPSVTPFTIEPARKSIGLGQTYLSKIAGEDSLGRPLSWTLVSGPAGFEVAADGMLKWTANSIGNEAIELLATTVDGESESYTFNLEVIGYPVINTPSIVSEPTLSATIGNAYAYDVEVANVVGELLTFTIVDGLIGASIDPDRGTLRWTPESDQLGESDFTIEVVNANGESTFQEFTVSVTRFGGPPRIVSTPPTEANVGGSFLYTIDAVDTEGDPLTYRLLQAPAGMSINETTGEFSWTPTAGQVGLRRTVIEVADGIGGATTQAFAILVGDGVVNLAPDFSSEAPRFTAVGSNYTYQLEATDAEGTELSYAVSRGPTGLTISDSGLVSWTPADGQDGKFVVTLRVTDEGGASSIESFELDVLAENRAPVVNSSAPTTSVKGVAFRYDLLVNDADIDPLAFALLAAPEGAEINAFGQIVWQTDDADLGDHQFAVEVTDPRGGIATQSFTLNLVADTEGPKVSLIENLGESSRNVLPWQGPFVVYARAIDNVGLASLTLSANGQDIPLSANGTAVFTFEDWLFESINVTATAVDTSGNVTTKSISFDYDVPEGWSTNPGPEVPTAIITSPADSGTATGFVSIVGTADHEDFGAYVLSYRSVDESSFTEITRSTDAVASGELGVWDTSMLRNGEYVIRLQVATTEGAANVVEHRVGVSGELKLGNFQLEFTDMVIPIAGIPIEITRVYDTLDADVEGDFGYGWRLEFRDTDLQVGLPKSGLEDIGIYPALRPGTKIYLNIPGEGRQGFTFNPDIQVLPGFGGNNLVLARPRFTPDPRVTATLSPGTSGYLQVNELGELYAPGGIPYNPASPDFGGAYLLTTREGITYRINGADGKLESATDRNGNVTEFSTAGIVGEGSEEVRFERDARGRIVSITDPAGNRLQYSYNDSGDLERVVDREGNKTEYSYNSNNSHYLESVVDPLGRTGTRAQYDAEGQLTSAIDLNGRSIEFTREPGSSIQRVVDKNGNEELVEFDNQGRVISQTDGLGNTRRFEYGPNGFLARQTDELGHVTTYTYSARGDLLYSTNALGATSRYSYNEFGQIMSITDAVGDTQTMEYDSNGNLIRSVDSQGRVSSNEYDEQGNVILQIDTAGGETRHTYDASGRLAGTTDSNGVTRVFEVDANGNPVGDQVTVVRDGETITLESTLVRDANGNVTENIDALGQTFTQQYNGLGQVTQLTNQTGNSVQFEGTDHSAPEQYVFDDGSSAGYEFDGNGNAVSYVDQEGNVTRYEYNERNELIRIILPDDTPNDDNDNPFQIFEYDSAGRQIASVDALGNRTEYEYNAVGQRIAATDALGERTFWLYDAVGRVVQQTDPLGRTTRFSYNSLGQLVETRFADQTTETRGYDANGNLAVVTNAAGQSTRFVYDSNNLLIKSITSSGFITSYERDEFGNVIRQTDANGHVTSYDFNALSQQTSTSRPLGQNSSIVYDEAGRVLEQTDFNGQTTRFTYDDLGRPVSQEFADGSTLEVTYTHSGLRSTVTDSNGTTRFEYNAAGLIAAQVEPDGTRVDYRYDLAGNLVEIQTPFGSTNYTYDELNRIVSVQSPTDGLTRYTYDPAGRLLATEHANGLIERLSYDSLDRIIEMSVEATDSTIIQQVGFSYDTVGNLVEKIDGNEVTHYQYDAMNRLVGEATSRDGVLTTESFWEYDAVGNLLREVIDGSESLYRYDANDRLIEIFTAGQTETRTYDANGNQLTATTGGQTTEFVWDARGRMVEVSSSVGDSTYEYNADNLRVAIDSDGEQTRFLWTSALGQLPEVIAEYGDGEALQFVYGSGRDEIIVDGEQYSVHSDRLGSTRLITDESGATINEYSYDVWGELLDSTEGIENGYQYTGGYFDEASETTYLRARYLDNDTARFVSVDPFEGRLTDPQSLHRYQYAHQNPLTFVDPTGEVTELAKQMVVLSAKLTLAGIVAAGLQYAWSRAIGGDPVEWQGVTGSASFGATVGYENSFAEAGFTGGFGGAATALISTPFTQSGEDQTSYGAGLVHIFANTGAAIALKADGGAGVGGVSVNTPGAGWIKNLGVYRFGPTYAVLADYNAASGVGRSYGAFLQIGFGSGNAAGLSISTSVGGSINFVGGVTIPIGEGAAGSEAYQQARAFISNFS</sequence>
<dbReference type="Gene3D" id="2.130.10.130">
    <property type="entry name" value="Integrin alpha, N-terminal"/>
    <property type="match status" value="2"/>
</dbReference>
<dbReference type="SMART" id="SM00560">
    <property type="entry name" value="LamGL"/>
    <property type="match status" value="1"/>
</dbReference>
<evidence type="ECO:0000313" key="6">
    <source>
        <dbReference type="Proteomes" id="UP000322214"/>
    </source>
</evidence>
<evidence type="ECO:0000256" key="2">
    <source>
        <dbReference type="ARBA" id="ARBA00022737"/>
    </source>
</evidence>
<evidence type="ECO:0000313" key="5">
    <source>
        <dbReference type="EMBL" id="QEG23137.1"/>
    </source>
</evidence>
<dbReference type="InterPro" id="IPR050708">
    <property type="entry name" value="T6SS_VgrG/RHS"/>
</dbReference>
<reference evidence="5 6" key="1">
    <citation type="submission" date="2019-08" db="EMBL/GenBank/DDBJ databases">
        <title>Deep-cultivation of Planctomycetes and their phenomic and genomic characterization uncovers novel biology.</title>
        <authorList>
            <person name="Wiegand S."/>
            <person name="Jogler M."/>
            <person name="Boedeker C."/>
            <person name="Pinto D."/>
            <person name="Vollmers J."/>
            <person name="Rivas-Marin E."/>
            <person name="Kohn T."/>
            <person name="Peeters S.H."/>
            <person name="Heuer A."/>
            <person name="Rast P."/>
            <person name="Oberbeckmann S."/>
            <person name="Bunk B."/>
            <person name="Jeske O."/>
            <person name="Meyerdierks A."/>
            <person name="Storesund J.E."/>
            <person name="Kallscheuer N."/>
            <person name="Luecker S."/>
            <person name="Lage O.M."/>
            <person name="Pohl T."/>
            <person name="Merkel B.J."/>
            <person name="Hornburger P."/>
            <person name="Mueller R.-W."/>
            <person name="Bruemmer F."/>
            <person name="Labrenz M."/>
            <person name="Spormann A.M."/>
            <person name="Op den Camp H."/>
            <person name="Overmann J."/>
            <person name="Amann R."/>
            <person name="Jetten M.S.M."/>
            <person name="Mascher T."/>
            <person name="Medema M.H."/>
            <person name="Devos D.P."/>
            <person name="Kaster A.-K."/>
            <person name="Ovreas L."/>
            <person name="Rohde M."/>
            <person name="Galperin M.Y."/>
            <person name="Jogler C."/>
        </authorList>
    </citation>
    <scope>NUCLEOTIDE SEQUENCE [LARGE SCALE GENOMIC DNA]</scope>
    <source>
        <strain evidence="5 6">FC18</strain>
    </source>
</reference>
<keyword evidence="1" id="KW-0732">Signal</keyword>
<dbReference type="SMART" id="SM00112">
    <property type="entry name" value="CA"/>
    <property type="match status" value="3"/>
</dbReference>
<dbReference type="InterPro" id="IPR013320">
    <property type="entry name" value="ConA-like_dom_sf"/>
</dbReference>
<accession>A0A5B9P8S2</accession>
<dbReference type="SMART" id="SM00089">
    <property type="entry name" value="PKD"/>
    <property type="match status" value="4"/>
</dbReference>
<dbReference type="Pfam" id="PF17963">
    <property type="entry name" value="Big_9"/>
    <property type="match status" value="3"/>
</dbReference>
<dbReference type="PROSITE" id="PS50268">
    <property type="entry name" value="CADHERIN_2"/>
    <property type="match status" value="2"/>
</dbReference>
<dbReference type="InterPro" id="IPR002126">
    <property type="entry name" value="Cadherin-like_dom"/>
</dbReference>
<dbReference type="InterPro" id="IPR028994">
    <property type="entry name" value="Integrin_alpha_N"/>
</dbReference>
<dbReference type="SUPFAM" id="SSF49899">
    <property type="entry name" value="Concanavalin A-like lectins/glucanases"/>
    <property type="match status" value="1"/>
</dbReference>
<dbReference type="CDD" id="cd11304">
    <property type="entry name" value="Cadherin_repeat"/>
    <property type="match status" value="2"/>
</dbReference>
<dbReference type="InterPro" id="IPR056823">
    <property type="entry name" value="TEN-like_YD-shell"/>
</dbReference>
<dbReference type="KEGG" id="mff:MFFC18_30320"/>
<keyword evidence="6" id="KW-1185">Reference proteome</keyword>
<dbReference type="OrthoDB" id="291501at2"/>
<dbReference type="InterPro" id="IPR015919">
    <property type="entry name" value="Cadherin-like_sf"/>
</dbReference>
<evidence type="ECO:0000256" key="3">
    <source>
        <dbReference type="ARBA" id="ARBA00023157"/>
    </source>
</evidence>
<dbReference type="Gene3D" id="3.90.930.1">
    <property type="match status" value="2"/>
</dbReference>
<dbReference type="PANTHER" id="PTHR32305:SF15">
    <property type="entry name" value="PROTEIN RHSA-RELATED"/>
    <property type="match status" value="1"/>
</dbReference>
<keyword evidence="5" id="KW-0378">Hydrolase</keyword>
<dbReference type="SUPFAM" id="SSF69318">
    <property type="entry name" value="Integrin alpha N-terminal domain"/>
    <property type="match status" value="4"/>
</dbReference>
<dbReference type="SMART" id="SM00736">
    <property type="entry name" value="CADG"/>
    <property type="match status" value="6"/>
</dbReference>
<dbReference type="GO" id="GO:0005509">
    <property type="term" value="F:calcium ion binding"/>
    <property type="evidence" value="ECO:0007669"/>
    <property type="project" value="InterPro"/>
</dbReference>
<dbReference type="InterPro" id="IPR006644">
    <property type="entry name" value="Cadg"/>
</dbReference>
<protein>
    <submittedName>
        <fullName evidence="5">Putative deoxyribonuclease RhsA</fullName>
        <ecNumber evidence="5">3.1.-.-</ecNumber>
    </submittedName>
</protein>
<dbReference type="InterPro" id="IPR053786">
    <property type="entry name" value="LEPRxLL_CS"/>
</dbReference>
<dbReference type="InterPro" id="IPR006530">
    <property type="entry name" value="YD"/>
</dbReference>
<dbReference type="InterPro" id="IPR031325">
    <property type="entry name" value="RHS_repeat"/>
</dbReference>
<dbReference type="InterPro" id="IPR013783">
    <property type="entry name" value="Ig-like_fold"/>
</dbReference>
<dbReference type="NCBIfam" id="TIGR01643">
    <property type="entry name" value="YD_repeat_2x"/>
    <property type="match status" value="16"/>
</dbReference>
<organism evidence="5 6">
    <name type="scientific">Mariniblastus fucicola</name>
    <dbReference type="NCBI Taxonomy" id="980251"/>
    <lineage>
        <taxon>Bacteria</taxon>
        <taxon>Pseudomonadati</taxon>
        <taxon>Planctomycetota</taxon>
        <taxon>Planctomycetia</taxon>
        <taxon>Pirellulales</taxon>
        <taxon>Pirellulaceae</taxon>
        <taxon>Mariniblastus</taxon>
    </lineage>
</organism>
<name>A0A5B9P8S2_9BACT</name>
<dbReference type="Proteomes" id="UP000322214">
    <property type="component" value="Chromosome"/>
</dbReference>
<dbReference type="Gene3D" id="2.60.40.10">
    <property type="entry name" value="Immunoglobulins"/>
    <property type="match status" value="13"/>
</dbReference>
<dbReference type="SUPFAM" id="SSF117074">
    <property type="entry name" value="Hypothetical protein PA1324"/>
    <property type="match status" value="2"/>
</dbReference>
<proteinExistence type="predicted"/>
<dbReference type="EMBL" id="CP042912">
    <property type="protein sequence ID" value="QEG23137.1"/>
    <property type="molecule type" value="Genomic_DNA"/>
</dbReference>
<dbReference type="NCBIfam" id="TIGR03696">
    <property type="entry name" value="Rhs_assc_core"/>
    <property type="match status" value="1"/>
</dbReference>
<dbReference type="Pfam" id="PF05593">
    <property type="entry name" value="RHS_repeat"/>
    <property type="match status" value="8"/>
</dbReference>
<evidence type="ECO:0000259" key="4">
    <source>
        <dbReference type="PROSITE" id="PS50268"/>
    </source>
</evidence>
<dbReference type="InterPro" id="IPR006558">
    <property type="entry name" value="LamG-like"/>
</dbReference>
<dbReference type="Pfam" id="PF25023">
    <property type="entry name" value="TEN_YD-shell"/>
    <property type="match status" value="2"/>
</dbReference>
<dbReference type="STRING" id="980251.GCA_001642875_03927"/>
<dbReference type="RefSeq" id="WP_075085944.1">
    <property type="nucleotide sequence ID" value="NZ_CP042912.1"/>
</dbReference>
<dbReference type="Pfam" id="PF05345">
    <property type="entry name" value="He_PIG"/>
    <property type="match status" value="6"/>
</dbReference>
<dbReference type="Gene3D" id="2.60.120.200">
    <property type="match status" value="1"/>
</dbReference>
<dbReference type="NCBIfam" id="NF012209">
    <property type="entry name" value="LEPR-8K"/>
    <property type="match status" value="1"/>
</dbReference>
<feature type="domain" description="Cadherin" evidence="4">
    <location>
        <begin position="2368"/>
        <end position="2448"/>
    </location>
</feature>
<dbReference type="PANTHER" id="PTHR32305">
    <property type="match status" value="1"/>
</dbReference>
<dbReference type="EC" id="3.1.-.-" evidence="5"/>
<feature type="domain" description="Cadherin" evidence="4">
    <location>
        <begin position="1142"/>
        <end position="1225"/>
    </location>
</feature>
<keyword evidence="3" id="KW-1015">Disulfide bond</keyword>
<dbReference type="InterPro" id="IPR022409">
    <property type="entry name" value="PKD/Chitinase_dom"/>
</dbReference>
<dbReference type="GO" id="GO:0007156">
    <property type="term" value="P:homophilic cell adhesion via plasma membrane adhesion molecules"/>
    <property type="evidence" value="ECO:0007669"/>
    <property type="project" value="InterPro"/>
</dbReference>
<dbReference type="InterPro" id="IPR022385">
    <property type="entry name" value="Rhs_assc_core"/>
</dbReference>
<dbReference type="GO" id="GO:0016020">
    <property type="term" value="C:membrane"/>
    <property type="evidence" value="ECO:0007669"/>
    <property type="project" value="InterPro"/>
</dbReference>
<evidence type="ECO:0000256" key="1">
    <source>
        <dbReference type="ARBA" id="ARBA00022729"/>
    </source>
</evidence>
<gene>
    <name evidence="5" type="primary">rhsA</name>
    <name evidence="5" type="ORF">MFFC18_30320</name>
</gene>
<dbReference type="GO" id="GO:0016787">
    <property type="term" value="F:hydrolase activity"/>
    <property type="evidence" value="ECO:0007669"/>
    <property type="project" value="UniProtKB-KW"/>
</dbReference>
<dbReference type="Gene3D" id="2.180.10.10">
    <property type="entry name" value="RHS repeat-associated core"/>
    <property type="match status" value="3"/>
</dbReference>
<dbReference type="SUPFAM" id="SSF49313">
    <property type="entry name" value="Cadherin-like"/>
    <property type="match status" value="12"/>
</dbReference>
<dbReference type="InterPro" id="IPR013517">
    <property type="entry name" value="FG-GAP"/>
</dbReference>